<accession>A0AA40LEJ5</accession>
<feature type="region of interest" description="Disordered" evidence="1">
    <location>
        <begin position="114"/>
        <end position="142"/>
    </location>
</feature>
<evidence type="ECO:0000313" key="3">
    <source>
        <dbReference type="Proteomes" id="UP001177744"/>
    </source>
</evidence>
<protein>
    <submittedName>
        <fullName evidence="2">Uncharacterized protein</fullName>
    </submittedName>
</protein>
<sequence>MSLQPPKSLKMTRSLKEEGAIWNCHKSSWDRHLRGYRGKEEEMHRALRDCLVKESGHQFSAGTSFSLAPWTQALALATRRSECLPPAPSVPLSGHPESRRPHLLPAHRSPLSCAAADPAGPIGHPESCPPGLPPANLGRNDRLHNDRITDQQEDGAASYKPAVVEAVAAWRLTGCCSNAVVGKPRLASHMRLFGPLSVALPQNTTCGRTRTVRLKLRGPCAEVGFRPGRVYFEEVVLTPSHTQGAKEPYVARQPRFADHCSNVHLTGARCSLALLRRQEKLLPPPLRLPASYNAILGLGIREIYDLQKRNQDGSKVKQLNCHQRTTISKVQLKTKRLPSRTTGMLAEW</sequence>
<dbReference type="AlphaFoldDB" id="A0AA40LEJ5"/>
<dbReference type="Proteomes" id="UP001177744">
    <property type="component" value="Unassembled WGS sequence"/>
</dbReference>
<evidence type="ECO:0000313" key="2">
    <source>
        <dbReference type="EMBL" id="KAK1330466.1"/>
    </source>
</evidence>
<reference evidence="2" key="1">
    <citation type="submission" date="2023-06" db="EMBL/GenBank/DDBJ databases">
        <title>Reference genome for the Northern bat (Eptesicus nilssonii), a most northern bat species.</title>
        <authorList>
            <person name="Laine V.N."/>
            <person name="Pulliainen A.T."/>
            <person name="Lilley T.M."/>
        </authorList>
    </citation>
    <scope>NUCLEOTIDE SEQUENCE</scope>
    <source>
        <strain evidence="2">BLF_Eptnil</strain>
        <tissue evidence="2">Kidney</tissue>
    </source>
</reference>
<dbReference type="EMBL" id="JAULJE010000021">
    <property type="protein sequence ID" value="KAK1330466.1"/>
    <property type="molecule type" value="Genomic_DNA"/>
</dbReference>
<name>A0AA40LEJ5_CNENI</name>
<gene>
    <name evidence="2" type="ORF">QTO34_010655</name>
</gene>
<feature type="region of interest" description="Disordered" evidence="1">
    <location>
        <begin position="86"/>
        <end position="105"/>
    </location>
</feature>
<organism evidence="2 3">
    <name type="scientific">Cnephaeus nilssonii</name>
    <name type="common">Northern bat</name>
    <name type="synonym">Eptesicus nilssonii</name>
    <dbReference type="NCBI Taxonomy" id="3371016"/>
    <lineage>
        <taxon>Eukaryota</taxon>
        <taxon>Metazoa</taxon>
        <taxon>Chordata</taxon>
        <taxon>Craniata</taxon>
        <taxon>Vertebrata</taxon>
        <taxon>Euteleostomi</taxon>
        <taxon>Mammalia</taxon>
        <taxon>Eutheria</taxon>
        <taxon>Laurasiatheria</taxon>
        <taxon>Chiroptera</taxon>
        <taxon>Yangochiroptera</taxon>
        <taxon>Vespertilionidae</taxon>
        <taxon>Cnephaeus</taxon>
    </lineage>
</organism>
<comment type="caution">
    <text evidence="2">The sequence shown here is derived from an EMBL/GenBank/DDBJ whole genome shotgun (WGS) entry which is preliminary data.</text>
</comment>
<keyword evidence="3" id="KW-1185">Reference proteome</keyword>
<proteinExistence type="predicted"/>
<evidence type="ECO:0000256" key="1">
    <source>
        <dbReference type="SAM" id="MobiDB-lite"/>
    </source>
</evidence>